<accession>A0A0K2TRI8</accession>
<dbReference type="EMBL" id="HACA01011303">
    <property type="protein sequence ID" value="CDW28664.1"/>
    <property type="molecule type" value="Transcribed_RNA"/>
</dbReference>
<proteinExistence type="predicted"/>
<dbReference type="AlphaFoldDB" id="A0A0K2TRI8"/>
<sequence>KKSTYWRKTYLSCKVQEYGPTRIKHNSSYINQNSKQLLFSSNVCIRILF</sequence>
<reference evidence="1" key="1">
    <citation type="submission" date="2014-05" db="EMBL/GenBank/DDBJ databases">
        <authorList>
            <person name="Chronopoulou M."/>
        </authorList>
    </citation>
    <scope>NUCLEOTIDE SEQUENCE</scope>
    <source>
        <tissue evidence="1">Whole organism</tissue>
    </source>
</reference>
<name>A0A0K2TRI8_LEPSM</name>
<feature type="non-terminal residue" evidence="1">
    <location>
        <position position="1"/>
    </location>
</feature>
<protein>
    <submittedName>
        <fullName evidence="1">Uncharacterized protein</fullName>
    </submittedName>
</protein>
<organism evidence="1">
    <name type="scientific">Lepeophtheirus salmonis</name>
    <name type="common">Salmon louse</name>
    <name type="synonym">Caligus salmonis</name>
    <dbReference type="NCBI Taxonomy" id="72036"/>
    <lineage>
        <taxon>Eukaryota</taxon>
        <taxon>Metazoa</taxon>
        <taxon>Ecdysozoa</taxon>
        <taxon>Arthropoda</taxon>
        <taxon>Crustacea</taxon>
        <taxon>Multicrustacea</taxon>
        <taxon>Hexanauplia</taxon>
        <taxon>Copepoda</taxon>
        <taxon>Siphonostomatoida</taxon>
        <taxon>Caligidae</taxon>
        <taxon>Lepeophtheirus</taxon>
    </lineage>
</organism>
<evidence type="ECO:0000313" key="1">
    <source>
        <dbReference type="EMBL" id="CDW28664.1"/>
    </source>
</evidence>